<dbReference type="SMART" id="SM00014">
    <property type="entry name" value="acidPPc"/>
    <property type="match status" value="1"/>
</dbReference>
<evidence type="ECO:0000256" key="6">
    <source>
        <dbReference type="SAM" id="Phobius"/>
    </source>
</evidence>
<dbReference type="AlphaFoldDB" id="D5EJZ7"/>
<dbReference type="InterPro" id="IPR000326">
    <property type="entry name" value="PAP2/HPO"/>
</dbReference>
<feature type="domain" description="Phosphatidic acid phosphatase type 2/haloperoxidase" evidence="7">
    <location>
        <begin position="123"/>
        <end position="249"/>
    </location>
</feature>
<dbReference type="GO" id="GO:0046839">
    <property type="term" value="P:phospholipid dephosphorylation"/>
    <property type="evidence" value="ECO:0007669"/>
    <property type="project" value="TreeGrafter"/>
</dbReference>
<gene>
    <name evidence="8" type="ordered locus">Caka_1727</name>
</gene>
<evidence type="ECO:0000256" key="1">
    <source>
        <dbReference type="ARBA" id="ARBA00004141"/>
    </source>
</evidence>
<accession>D5EJZ7</accession>
<evidence type="ECO:0000256" key="2">
    <source>
        <dbReference type="ARBA" id="ARBA00008816"/>
    </source>
</evidence>
<evidence type="ECO:0000313" key="9">
    <source>
        <dbReference type="Proteomes" id="UP000000925"/>
    </source>
</evidence>
<dbReference type="GO" id="GO:0006644">
    <property type="term" value="P:phospholipid metabolic process"/>
    <property type="evidence" value="ECO:0007669"/>
    <property type="project" value="InterPro"/>
</dbReference>
<dbReference type="SUPFAM" id="SSF48317">
    <property type="entry name" value="Acid phosphatase/Vanadium-dependent haloperoxidase"/>
    <property type="match status" value="1"/>
</dbReference>
<organism evidence="8 9">
    <name type="scientific">Coraliomargarita akajimensis (strain DSM 45221 / IAM 15411 / JCM 23193 / KCTC 12865 / 04OKA010-24)</name>
    <dbReference type="NCBI Taxonomy" id="583355"/>
    <lineage>
        <taxon>Bacteria</taxon>
        <taxon>Pseudomonadati</taxon>
        <taxon>Verrucomicrobiota</taxon>
        <taxon>Opitutia</taxon>
        <taxon>Puniceicoccales</taxon>
        <taxon>Coraliomargaritaceae</taxon>
        <taxon>Coraliomargarita</taxon>
    </lineage>
</organism>
<comment type="subcellular location">
    <subcellularLocation>
        <location evidence="1">Membrane</location>
        <topology evidence="1">Multi-pass membrane protein</topology>
    </subcellularLocation>
</comment>
<evidence type="ECO:0000259" key="7">
    <source>
        <dbReference type="SMART" id="SM00014"/>
    </source>
</evidence>
<evidence type="ECO:0000313" key="8">
    <source>
        <dbReference type="EMBL" id="ADE54746.1"/>
    </source>
</evidence>
<dbReference type="KEGG" id="caa:Caka_1727"/>
<dbReference type="InterPro" id="IPR043216">
    <property type="entry name" value="PAP-like"/>
</dbReference>
<dbReference type="HOGENOM" id="CLU_1040965_0_0_0"/>
<dbReference type="eggNOG" id="COG0671">
    <property type="taxonomic scope" value="Bacteria"/>
</dbReference>
<name>D5EJZ7_CORAD</name>
<keyword evidence="4 6" id="KW-1133">Transmembrane helix</keyword>
<keyword evidence="3 6" id="KW-0812">Transmembrane</keyword>
<dbReference type="PANTHER" id="PTHR10165">
    <property type="entry name" value="LIPID PHOSPHATE PHOSPHATASE"/>
    <property type="match status" value="1"/>
</dbReference>
<dbReference type="Gene3D" id="1.20.144.10">
    <property type="entry name" value="Phosphatidic acid phosphatase type 2/haloperoxidase"/>
    <property type="match status" value="1"/>
</dbReference>
<dbReference type="GO" id="GO:0005886">
    <property type="term" value="C:plasma membrane"/>
    <property type="evidence" value="ECO:0007669"/>
    <property type="project" value="TreeGrafter"/>
</dbReference>
<evidence type="ECO:0000256" key="3">
    <source>
        <dbReference type="ARBA" id="ARBA00022692"/>
    </source>
</evidence>
<evidence type="ECO:0000256" key="4">
    <source>
        <dbReference type="ARBA" id="ARBA00022989"/>
    </source>
</evidence>
<dbReference type="PANTHER" id="PTHR10165:SF103">
    <property type="entry name" value="PHOSPHOLIPID PHOSPHATASE HOMOLOG 1.2 HOMOLOG"/>
    <property type="match status" value="1"/>
</dbReference>
<proteinExistence type="inferred from homology"/>
<dbReference type="EMBL" id="CP001998">
    <property type="protein sequence ID" value="ADE54746.1"/>
    <property type="molecule type" value="Genomic_DNA"/>
</dbReference>
<keyword evidence="9" id="KW-1185">Reference proteome</keyword>
<evidence type="ECO:0000256" key="5">
    <source>
        <dbReference type="ARBA" id="ARBA00023136"/>
    </source>
</evidence>
<dbReference type="GO" id="GO:0007165">
    <property type="term" value="P:signal transduction"/>
    <property type="evidence" value="ECO:0007669"/>
    <property type="project" value="TreeGrafter"/>
</dbReference>
<feature type="transmembrane region" description="Helical" evidence="6">
    <location>
        <begin position="44"/>
        <end position="64"/>
    </location>
</feature>
<dbReference type="Pfam" id="PF01569">
    <property type="entry name" value="PAP2"/>
    <property type="match status" value="1"/>
</dbReference>
<comment type="similarity">
    <text evidence="2">Belongs to the PA-phosphatase related phosphoesterase family.</text>
</comment>
<feature type="transmembrane region" description="Helical" evidence="6">
    <location>
        <begin position="121"/>
        <end position="139"/>
    </location>
</feature>
<dbReference type="STRING" id="583355.Caka_1727"/>
<dbReference type="InterPro" id="IPR036938">
    <property type="entry name" value="PAP2/HPO_sf"/>
</dbReference>
<sequence length="267" mass="29977">MIMPKAPDNRTQHIDALQRELPPLRRLGSDFKHVFLYFWKSFQLYWKGFAMLMLVGVLGALFLVRPFEGGFNDWIQHTFSGDFFNASAEWFSTAGEWFFSTIVVIPCWLLGHFLKSRHFQVLAICILVTFIASSLFVRIGKVGFGRLRPIVAERYEMPDTFVGPTFRAKTYEFPQGTVKAAKFQSFPSGHTSAAYATSTPVLLAHPIAGAGLTVCSTLIAFSRTHENQHYLSDLFAGLFIGVVFSLPTRRLLKDLDAPAQSASTAHE</sequence>
<keyword evidence="5 6" id="KW-0472">Membrane</keyword>
<dbReference type="CDD" id="cd01610">
    <property type="entry name" value="PAP2_like"/>
    <property type="match status" value="1"/>
</dbReference>
<feature type="transmembrane region" description="Helical" evidence="6">
    <location>
        <begin position="97"/>
        <end position="114"/>
    </location>
</feature>
<dbReference type="GO" id="GO:0008195">
    <property type="term" value="F:phosphatidate phosphatase activity"/>
    <property type="evidence" value="ECO:0007669"/>
    <property type="project" value="TreeGrafter"/>
</dbReference>
<dbReference type="OrthoDB" id="187845at2"/>
<dbReference type="Proteomes" id="UP000000925">
    <property type="component" value="Chromosome"/>
</dbReference>
<reference evidence="8 9" key="1">
    <citation type="journal article" date="2010" name="Stand. Genomic Sci.">
        <title>Complete genome sequence of Coraliomargarita akajimensis type strain (04OKA010-24).</title>
        <authorList>
            <person name="Mavromatis K."/>
            <person name="Abt B."/>
            <person name="Brambilla E."/>
            <person name="Lapidus A."/>
            <person name="Copeland A."/>
            <person name="Deshpande S."/>
            <person name="Nolan M."/>
            <person name="Lucas S."/>
            <person name="Tice H."/>
            <person name="Cheng J.F."/>
            <person name="Han C."/>
            <person name="Detter J.C."/>
            <person name="Woyke T."/>
            <person name="Goodwin L."/>
            <person name="Pitluck S."/>
            <person name="Held B."/>
            <person name="Brettin T."/>
            <person name="Tapia R."/>
            <person name="Ivanova N."/>
            <person name="Mikhailova N."/>
            <person name="Pati A."/>
            <person name="Liolios K."/>
            <person name="Chen A."/>
            <person name="Palaniappan K."/>
            <person name="Land M."/>
            <person name="Hauser L."/>
            <person name="Chang Y.J."/>
            <person name="Jeffries C.D."/>
            <person name="Rohde M."/>
            <person name="Goker M."/>
            <person name="Bristow J."/>
            <person name="Eisen J.A."/>
            <person name="Markowitz V."/>
            <person name="Hugenholtz P."/>
            <person name="Klenk H.P."/>
            <person name="Kyrpides N.C."/>
        </authorList>
    </citation>
    <scope>NUCLEOTIDE SEQUENCE [LARGE SCALE GENOMIC DNA]</scope>
    <source>
        <strain evidence="9">DSM 45221 / IAM 15411 / JCM 23193 / KCTC 12865</strain>
    </source>
</reference>
<protein>
    <submittedName>
        <fullName evidence="8">Phosphoesterase PA-phosphatase related protein</fullName>
    </submittedName>
</protein>